<evidence type="ECO:0000256" key="5">
    <source>
        <dbReference type="ARBA" id="ARBA00022777"/>
    </source>
</evidence>
<evidence type="ECO:0000256" key="2">
    <source>
        <dbReference type="ARBA" id="ARBA00005983"/>
    </source>
</evidence>
<dbReference type="AlphaFoldDB" id="A0A4Z1E4L2"/>
<evidence type="ECO:0000256" key="1">
    <source>
        <dbReference type="ARBA" id="ARBA00001946"/>
    </source>
</evidence>
<comment type="caution">
    <text evidence="11">The sequence shown here is derived from an EMBL/GenBank/DDBJ whole genome shotgun (WGS) entry which is preliminary data.</text>
</comment>
<dbReference type="InterPro" id="IPR045540">
    <property type="entry name" value="YegS/DAGK_C"/>
</dbReference>
<keyword evidence="12" id="KW-1185">Reference proteome</keyword>
<dbReference type="EMBL" id="RHPJ01000003">
    <property type="protein sequence ID" value="TGO04677.1"/>
    <property type="molecule type" value="Genomic_DNA"/>
</dbReference>
<comment type="cofactor">
    <cofactor evidence="1">
        <name>Mg(2+)</name>
        <dbReference type="ChEBI" id="CHEBI:18420"/>
    </cofactor>
</comment>
<proteinExistence type="inferred from homology"/>
<dbReference type="PANTHER" id="PTHR12358">
    <property type="entry name" value="SPHINGOSINE KINASE"/>
    <property type="match status" value="1"/>
</dbReference>
<feature type="region of interest" description="Disordered" evidence="9">
    <location>
        <begin position="301"/>
        <end position="320"/>
    </location>
</feature>
<accession>A0A4Z1E4L2</accession>
<keyword evidence="3" id="KW-0808">Transferase</keyword>
<dbReference type="OrthoDB" id="142078at2"/>
<sequence>MTRIGLLVNPAAGRGRAATAGPIALAELRAAGHDVVDLTEPDVTSARRRAAAFLREQPADAARERRGPSTVLVGVGGDGVANLAVNAILAHAPHVAFGLVPAGTGNDTARSLGLPRGDPVAAVARLLGALTREPRRVDVGEITAVRPSDDPVAPGEEPGDGEPVARRYFVNVLSAGIDAAVNGRANRIGWPKGSSRYVVALAAELVGFHGFDVRVVADGRDLGPAGTLVAVANSRSIGGGMAIAPDADWSDGLFDVVTAPTMPRRTLLHLFPRVYGGTHVTHPVVQVVRAREVLLLPGGTDLTGRTDRRRGPAPAPLVHADGEPVGDVPLRLRLVAEALRVLA</sequence>
<dbReference type="GO" id="GO:0004143">
    <property type="term" value="F:ATP-dependent diacylglycerol kinase activity"/>
    <property type="evidence" value="ECO:0007669"/>
    <property type="project" value="TreeGrafter"/>
</dbReference>
<keyword evidence="7" id="KW-0594">Phospholipid biosynthesis</keyword>
<dbReference type="InterPro" id="IPR050187">
    <property type="entry name" value="Lipid_Phosphate_FormReg"/>
</dbReference>
<evidence type="ECO:0000313" key="12">
    <source>
        <dbReference type="Proteomes" id="UP000297318"/>
    </source>
</evidence>
<keyword evidence="8" id="KW-1208">Phospholipid metabolism</keyword>
<gene>
    <name evidence="11" type="ORF">SERN_2270</name>
</gene>
<comment type="similarity">
    <text evidence="2">Belongs to the diacylglycerol/lipid kinase family.</text>
</comment>
<evidence type="ECO:0000256" key="6">
    <source>
        <dbReference type="ARBA" id="ARBA00022840"/>
    </source>
</evidence>
<reference evidence="11 12" key="1">
    <citation type="submission" date="2018-11" db="EMBL/GenBank/DDBJ databases">
        <title>Complete genome sequencing of the Actinobacteria Serinibacter sp. K3-2.</title>
        <authorList>
            <person name="Rakitin A.L."/>
            <person name="Beletsky A.V."/>
            <person name="Mardanov A.V."/>
            <person name="Ravin N.V."/>
            <person name="Gromova A.S."/>
            <person name="Filippova S.N."/>
            <person name="Gal'Chenko V.F."/>
        </authorList>
    </citation>
    <scope>NUCLEOTIDE SEQUENCE [LARGE SCALE GENOMIC DNA]</scope>
    <source>
        <strain evidence="11 12">K3-2</strain>
    </source>
</reference>
<evidence type="ECO:0000256" key="4">
    <source>
        <dbReference type="ARBA" id="ARBA00022741"/>
    </source>
</evidence>
<protein>
    <submittedName>
        <fullName evidence="11">Diacylglycerol kinase-related protein</fullName>
    </submittedName>
</protein>
<dbReference type="InterPro" id="IPR016064">
    <property type="entry name" value="NAD/diacylglycerol_kinase_sf"/>
</dbReference>
<dbReference type="GO" id="GO:0005524">
    <property type="term" value="F:ATP binding"/>
    <property type="evidence" value="ECO:0007669"/>
    <property type="project" value="UniProtKB-KW"/>
</dbReference>
<keyword evidence="7" id="KW-0444">Lipid biosynthesis</keyword>
<dbReference type="Pfam" id="PF00781">
    <property type="entry name" value="DAGK_cat"/>
    <property type="match status" value="1"/>
</dbReference>
<dbReference type="Gene3D" id="2.60.200.40">
    <property type="match status" value="1"/>
</dbReference>
<dbReference type="Gene3D" id="3.40.50.10330">
    <property type="entry name" value="Probable inorganic polyphosphate/atp-NAD kinase, domain 1"/>
    <property type="match status" value="1"/>
</dbReference>
<dbReference type="SMART" id="SM00046">
    <property type="entry name" value="DAGKc"/>
    <property type="match status" value="1"/>
</dbReference>
<evidence type="ECO:0000256" key="7">
    <source>
        <dbReference type="ARBA" id="ARBA00023209"/>
    </source>
</evidence>
<dbReference type="InterPro" id="IPR017438">
    <property type="entry name" value="ATP-NAD_kinase_N"/>
</dbReference>
<keyword evidence="6" id="KW-0067">ATP-binding</keyword>
<dbReference type="Pfam" id="PF19279">
    <property type="entry name" value="YegS_C"/>
    <property type="match status" value="1"/>
</dbReference>
<keyword evidence="4" id="KW-0547">Nucleotide-binding</keyword>
<dbReference type="GO" id="GO:0008654">
    <property type="term" value="P:phospholipid biosynthetic process"/>
    <property type="evidence" value="ECO:0007669"/>
    <property type="project" value="UniProtKB-KW"/>
</dbReference>
<evidence type="ECO:0000256" key="8">
    <source>
        <dbReference type="ARBA" id="ARBA00023264"/>
    </source>
</evidence>
<dbReference type="Proteomes" id="UP000297318">
    <property type="component" value="Unassembled WGS sequence"/>
</dbReference>
<dbReference type="RefSeq" id="WP_135850240.1">
    <property type="nucleotide sequence ID" value="NZ_RHPJ01000003.1"/>
</dbReference>
<dbReference type="PROSITE" id="PS50146">
    <property type="entry name" value="DAGK"/>
    <property type="match status" value="1"/>
</dbReference>
<dbReference type="GO" id="GO:0005886">
    <property type="term" value="C:plasma membrane"/>
    <property type="evidence" value="ECO:0007669"/>
    <property type="project" value="TreeGrafter"/>
</dbReference>
<dbReference type="PANTHER" id="PTHR12358:SF106">
    <property type="entry name" value="LIPID KINASE YEGS"/>
    <property type="match status" value="1"/>
</dbReference>
<evidence type="ECO:0000256" key="3">
    <source>
        <dbReference type="ARBA" id="ARBA00022679"/>
    </source>
</evidence>
<feature type="domain" description="DAGKc" evidence="10">
    <location>
        <begin position="1"/>
        <end position="147"/>
    </location>
</feature>
<dbReference type="InterPro" id="IPR001206">
    <property type="entry name" value="Diacylglycerol_kinase_cat_dom"/>
</dbReference>
<evidence type="ECO:0000313" key="11">
    <source>
        <dbReference type="EMBL" id="TGO04677.1"/>
    </source>
</evidence>
<keyword evidence="5 11" id="KW-0418">Kinase</keyword>
<dbReference type="SUPFAM" id="SSF111331">
    <property type="entry name" value="NAD kinase/diacylglycerol kinase-like"/>
    <property type="match status" value="1"/>
</dbReference>
<organism evidence="11 12">
    <name type="scientific">Serinibacter arcticus</name>
    <dbReference type="NCBI Taxonomy" id="1655435"/>
    <lineage>
        <taxon>Bacteria</taxon>
        <taxon>Bacillati</taxon>
        <taxon>Actinomycetota</taxon>
        <taxon>Actinomycetes</taxon>
        <taxon>Micrococcales</taxon>
        <taxon>Beutenbergiaceae</taxon>
        <taxon>Serinibacter</taxon>
    </lineage>
</organism>
<name>A0A4Z1E4L2_9MICO</name>
<keyword evidence="7" id="KW-0443">Lipid metabolism</keyword>
<evidence type="ECO:0000256" key="9">
    <source>
        <dbReference type="SAM" id="MobiDB-lite"/>
    </source>
</evidence>
<evidence type="ECO:0000259" key="10">
    <source>
        <dbReference type="PROSITE" id="PS50146"/>
    </source>
</evidence>